<proteinExistence type="predicted"/>
<evidence type="ECO:0000256" key="2">
    <source>
        <dbReference type="SAM" id="MobiDB-lite"/>
    </source>
</evidence>
<feature type="region of interest" description="Disordered" evidence="2">
    <location>
        <begin position="562"/>
        <end position="592"/>
    </location>
</feature>
<accession>A0A1Y1X036</accession>
<feature type="coiled-coil region" evidence="1">
    <location>
        <begin position="228"/>
        <end position="262"/>
    </location>
</feature>
<evidence type="ECO:0000313" key="4">
    <source>
        <dbReference type="Proteomes" id="UP000193944"/>
    </source>
</evidence>
<sequence>MVVRGSKDEEKLSEIKENFIESNLALSKLDGIPNNGQEFTRDKAFNFIKYGSKALNDNFQPQSIIEEEEEEENNGEGKGEGKGEGNDNKENKDKEEIIEDREFRPASPRKHFIKNSKSYIALRENYTGIQNRIIDLAQKNQILKEKIIEKENENKKENENANENENINSEPITEPIVNIQEEIEEQNKTKELFEKEDQHQEMLPVSANISIRDFKKYHESISTPLTAINESNNKYHQLENTINKAKDKLDQLIEAEEELKTSFGISSDEKLSHVVENEPQNLKSEHNRKKSISSNHSRSNSSSGKKKKKSSNKNKPKSRPSSKHSNHTISSKNHLKSHSRSVSQSYSRNLTKSYTNDESTLLNQDNDYPIGESVIEKEFNELKEQIINGIGEVENAINEFVEWKNEIINNNIPSNMKLEITLLFSRLFRSKNILLTPLFETLRKIDIYSRKWVNKDRALSKIEEDYLRQDLLINIAIRKMLQLNFQVNQLKSKRSMENWYNLLEKFLKKHKLLMYKNYQFNVSDFGSADNISKPIMHNLDRNDKEYYEKKINYLKEKLNKYKEKHHDGASSDEGGKSKKKKKDKEKPTNEKDPVSEDLFLRILDNEKRKISSKHSLFNRTLLKRRPKIIWNKHRQLAVNIVRYKYLVQKSFRALPFLIQNLKDYVTKGFWRGPHLFRNHYISEFNNELYTRTYYKKYTSPDIIPNHNSCTDLKELLKLSTNKVNSNLVRSNSFGCGQEFPWINSRSLNEGEFKEANKRKRVEINKELFEDSNLNNDILDPSNNIEKFISDQMEIHPNLADLTKSQICDIITLLYPDTESIVKIFNEQQPKFYISSDDEYEVMEDMENQVLKNEIKNSTNSKKLLNAINDNKDKESNENDIDNIDWDDDVLQEDIIYDQIKNNINNSEDYIPWRNEIEELHFNPYSTNDTFYEKDLKQKVHEYLNNYNSNTVNGLSYKNRFDVKANLSHKIKGEQGDIDEGLIGGGLGVDFNDKKGELTDYFDPEKTWFSLQDVMELTLLHAQQMELLNEEHDKQIEDLNQQLAIAEENINSHLNDSEDEKLRNLKKIIELQDVIKKQKDEIKNLKEENKYYKDSIIAMEDEMNNKTSSSKNPHGIKRKSIIIDFFNRLEEYNSEKLRHHDRLLQEQVDKYLKDFEYRLSHENRLSKPNPEYEEMLNNWMKSKQSQKLKAEFMPLSPGLLRPQYYKELKIHGIDSPWGGKFHIRQDHQKNKNAINYLNLFEVASKMKIRNNNKNSQNKT</sequence>
<reference evidence="3 4" key="2">
    <citation type="submission" date="2016-08" db="EMBL/GenBank/DDBJ databases">
        <title>Pervasive Adenine N6-methylation of Active Genes in Fungi.</title>
        <authorList>
            <consortium name="DOE Joint Genome Institute"/>
            <person name="Mondo S.J."/>
            <person name="Dannebaum R.O."/>
            <person name="Kuo R.C."/>
            <person name="Labutti K."/>
            <person name="Haridas S."/>
            <person name="Kuo A."/>
            <person name="Salamov A."/>
            <person name="Ahrendt S.R."/>
            <person name="Lipzen A."/>
            <person name="Sullivan W."/>
            <person name="Andreopoulos W.B."/>
            <person name="Clum A."/>
            <person name="Lindquist E."/>
            <person name="Daum C."/>
            <person name="Ramamoorthy G.K."/>
            <person name="Gryganskyi A."/>
            <person name="Culley D."/>
            <person name="Magnuson J.K."/>
            <person name="James T.Y."/>
            <person name="O'Malley M.A."/>
            <person name="Stajich J.E."/>
            <person name="Spatafora J.W."/>
            <person name="Visel A."/>
            <person name="Grigoriev I.V."/>
        </authorList>
    </citation>
    <scope>NUCLEOTIDE SEQUENCE [LARGE SCALE GENOMIC DNA]</scope>
    <source>
        <strain evidence="3 4">S4</strain>
    </source>
</reference>
<feature type="region of interest" description="Disordered" evidence="2">
    <location>
        <begin position="58"/>
        <end position="103"/>
    </location>
</feature>
<feature type="compositionally biased region" description="Acidic residues" evidence="2">
    <location>
        <begin position="65"/>
        <end position="74"/>
    </location>
</feature>
<reference evidence="3 4" key="1">
    <citation type="submission" date="2016-08" db="EMBL/GenBank/DDBJ databases">
        <title>A Parts List for Fungal Cellulosomes Revealed by Comparative Genomics.</title>
        <authorList>
            <consortium name="DOE Joint Genome Institute"/>
            <person name="Haitjema C.H."/>
            <person name="Gilmore S.P."/>
            <person name="Henske J.K."/>
            <person name="Solomon K.V."/>
            <person name="De Groot R."/>
            <person name="Kuo A."/>
            <person name="Mondo S.J."/>
            <person name="Salamov A.A."/>
            <person name="Labutti K."/>
            <person name="Zhao Z."/>
            <person name="Chiniquy J."/>
            <person name="Barry K."/>
            <person name="Brewer H.M."/>
            <person name="Purvine S.O."/>
            <person name="Wright A.T."/>
            <person name="Boxma B."/>
            <person name="Van Alen T."/>
            <person name="Hackstein J.H."/>
            <person name="Baker S.E."/>
            <person name="Grigoriev I.V."/>
            <person name="O'Malley M.A."/>
        </authorList>
    </citation>
    <scope>NUCLEOTIDE SEQUENCE [LARGE SCALE GENOMIC DNA]</scope>
    <source>
        <strain evidence="3 4">S4</strain>
    </source>
</reference>
<dbReference type="AlphaFoldDB" id="A0A1Y1X036"/>
<dbReference type="OrthoDB" id="2163457at2759"/>
<protein>
    <submittedName>
        <fullName evidence="3">Uncharacterized protein</fullName>
    </submittedName>
</protein>
<dbReference type="EMBL" id="MCFG01000192">
    <property type="protein sequence ID" value="ORX78958.1"/>
    <property type="molecule type" value="Genomic_DNA"/>
</dbReference>
<keyword evidence="1" id="KW-0175">Coiled coil</keyword>
<feature type="compositionally biased region" description="Basic residues" evidence="2">
    <location>
        <begin position="304"/>
        <end position="326"/>
    </location>
</feature>
<evidence type="ECO:0000313" key="3">
    <source>
        <dbReference type="EMBL" id="ORX78958.1"/>
    </source>
</evidence>
<feature type="compositionally biased region" description="Basic and acidic residues" evidence="2">
    <location>
        <begin position="562"/>
        <end position="576"/>
    </location>
</feature>
<dbReference type="STRING" id="1754192.A0A1Y1X036"/>
<evidence type="ECO:0000256" key="1">
    <source>
        <dbReference type="SAM" id="Coils"/>
    </source>
</evidence>
<feature type="region of interest" description="Disordered" evidence="2">
    <location>
        <begin position="278"/>
        <end position="347"/>
    </location>
</feature>
<organism evidence="3 4">
    <name type="scientific">Anaeromyces robustus</name>
    <dbReference type="NCBI Taxonomy" id="1754192"/>
    <lineage>
        <taxon>Eukaryota</taxon>
        <taxon>Fungi</taxon>
        <taxon>Fungi incertae sedis</taxon>
        <taxon>Chytridiomycota</taxon>
        <taxon>Chytridiomycota incertae sedis</taxon>
        <taxon>Neocallimastigomycetes</taxon>
        <taxon>Neocallimastigales</taxon>
        <taxon>Neocallimastigaceae</taxon>
        <taxon>Anaeromyces</taxon>
    </lineage>
</organism>
<feature type="compositionally biased region" description="Low complexity" evidence="2">
    <location>
        <begin position="292"/>
        <end position="303"/>
    </location>
</feature>
<dbReference type="Proteomes" id="UP000193944">
    <property type="component" value="Unassembled WGS sequence"/>
</dbReference>
<feature type="coiled-coil region" evidence="1">
    <location>
        <begin position="1021"/>
        <end position="1101"/>
    </location>
</feature>
<name>A0A1Y1X036_9FUNG</name>
<keyword evidence="4" id="KW-1185">Reference proteome</keyword>
<feature type="compositionally biased region" description="Basic and acidic residues" evidence="2">
    <location>
        <begin position="75"/>
        <end position="103"/>
    </location>
</feature>
<comment type="caution">
    <text evidence="3">The sequence shown here is derived from an EMBL/GenBank/DDBJ whole genome shotgun (WGS) entry which is preliminary data.</text>
</comment>
<gene>
    <name evidence="3" type="ORF">BCR32DRAFT_246753</name>
</gene>
<feature type="coiled-coil region" evidence="1">
    <location>
        <begin position="133"/>
        <end position="196"/>
    </location>
</feature>